<reference evidence="2 3" key="1">
    <citation type="submission" date="2015-03" db="EMBL/GenBank/DDBJ databases">
        <title>Genome sequence of Tenacibaculum sp. S2-2, isolated from intestinal microbiota of sea cucumber, Apostichopus japonicas.</title>
        <authorList>
            <person name="Shao Z."/>
            <person name="Wang L."/>
            <person name="Li X."/>
        </authorList>
    </citation>
    <scope>NUCLEOTIDE SEQUENCE [LARGE SCALE GENOMIC DNA]</scope>
    <source>
        <strain evidence="2 3">S2-2</strain>
    </source>
</reference>
<feature type="transmembrane region" description="Helical" evidence="1">
    <location>
        <begin position="7"/>
        <end position="26"/>
    </location>
</feature>
<dbReference type="AlphaFoldDB" id="A0A1Y2PGE1"/>
<dbReference type="OrthoDB" id="8478704at2"/>
<keyword evidence="1" id="KW-1133">Transmembrane helix</keyword>
<keyword evidence="1" id="KW-0812">Transmembrane</keyword>
<organism evidence="2 3">
    <name type="scientific">Tenacibaculum holothuriorum</name>
    <dbReference type="NCBI Taxonomy" id="1635173"/>
    <lineage>
        <taxon>Bacteria</taxon>
        <taxon>Pseudomonadati</taxon>
        <taxon>Bacteroidota</taxon>
        <taxon>Flavobacteriia</taxon>
        <taxon>Flavobacteriales</taxon>
        <taxon>Flavobacteriaceae</taxon>
        <taxon>Tenacibaculum</taxon>
    </lineage>
</organism>
<comment type="caution">
    <text evidence="2">The sequence shown here is derived from an EMBL/GenBank/DDBJ whole genome shotgun (WGS) entry which is preliminary data.</text>
</comment>
<name>A0A1Y2PGE1_9FLAO</name>
<gene>
    <name evidence="2" type="ORF">WH52_02620</name>
</gene>
<accession>A0A1Y2PGE1</accession>
<evidence type="ECO:0000313" key="3">
    <source>
        <dbReference type="Proteomes" id="UP000194221"/>
    </source>
</evidence>
<dbReference type="EMBL" id="LAPZ01000001">
    <property type="protein sequence ID" value="OSY89544.1"/>
    <property type="molecule type" value="Genomic_DNA"/>
</dbReference>
<dbReference type="InParanoid" id="A0A1Y2PGE1"/>
<protein>
    <submittedName>
        <fullName evidence="2">Uncharacterized protein</fullName>
    </submittedName>
</protein>
<proteinExistence type="predicted"/>
<dbReference type="STRING" id="1635173.WH52_02620"/>
<evidence type="ECO:0000313" key="2">
    <source>
        <dbReference type="EMBL" id="OSY89544.1"/>
    </source>
</evidence>
<keyword evidence="3" id="KW-1185">Reference proteome</keyword>
<sequence>MNTLQRIIPALILLFISPLIAEFLLGDFNIRQLGYLGIFIPLYGASALFIREIVRRTRRG</sequence>
<dbReference type="RefSeq" id="WP_086029359.1">
    <property type="nucleotide sequence ID" value="NZ_LAPZ01000001.1"/>
</dbReference>
<dbReference type="Proteomes" id="UP000194221">
    <property type="component" value="Unassembled WGS sequence"/>
</dbReference>
<evidence type="ECO:0000256" key="1">
    <source>
        <dbReference type="SAM" id="Phobius"/>
    </source>
</evidence>
<keyword evidence="1" id="KW-0472">Membrane</keyword>
<feature type="transmembrane region" description="Helical" evidence="1">
    <location>
        <begin position="32"/>
        <end position="50"/>
    </location>
</feature>